<dbReference type="InterPro" id="IPR036163">
    <property type="entry name" value="HMA_dom_sf"/>
</dbReference>
<sequence>MTESVSLTVIGMKCGGCETNVTTKLKAIDGVLSVKASSKDKEVKVDFDAEKTSVAVISAAIIDAGFTVETA</sequence>
<dbReference type="GO" id="GO:0046872">
    <property type="term" value="F:metal ion binding"/>
    <property type="evidence" value="ECO:0007669"/>
    <property type="project" value="UniProtKB-KW"/>
</dbReference>
<dbReference type="Proteomes" id="UP001160519">
    <property type="component" value="Unassembled WGS sequence"/>
</dbReference>
<dbReference type="InterPro" id="IPR001802">
    <property type="entry name" value="MerP/CopZ"/>
</dbReference>
<dbReference type="Pfam" id="PF00403">
    <property type="entry name" value="HMA"/>
    <property type="match status" value="1"/>
</dbReference>
<feature type="domain" description="HMA" evidence="2">
    <location>
        <begin position="3"/>
        <end position="69"/>
    </location>
</feature>
<comment type="caution">
    <text evidence="3">The sequence shown here is derived from an EMBL/GenBank/DDBJ whole genome shotgun (WGS) entry which is preliminary data.</text>
</comment>
<evidence type="ECO:0000259" key="2">
    <source>
        <dbReference type="PROSITE" id="PS50846"/>
    </source>
</evidence>
<evidence type="ECO:0000313" key="4">
    <source>
        <dbReference type="Proteomes" id="UP001160519"/>
    </source>
</evidence>
<proteinExistence type="predicted"/>
<dbReference type="InterPro" id="IPR006121">
    <property type="entry name" value="HMA_dom"/>
</dbReference>
<dbReference type="PRINTS" id="PR00946">
    <property type="entry name" value="HGSCAVENGER"/>
</dbReference>
<reference evidence="3" key="1">
    <citation type="submission" date="2023-01" db="EMBL/GenBank/DDBJ databases">
        <title>Biogeochemical cycle of methane in antarctic sediments.</title>
        <authorList>
            <person name="Roldan D.M."/>
            <person name="Menes R.J."/>
        </authorList>
    </citation>
    <scope>NUCLEOTIDE SEQUENCE [LARGE SCALE GENOMIC DNA]</scope>
    <source>
        <strain evidence="3">K-2018 MAG008</strain>
    </source>
</reference>
<dbReference type="CDD" id="cd00371">
    <property type="entry name" value="HMA"/>
    <property type="match status" value="1"/>
</dbReference>
<keyword evidence="1" id="KW-0479">Metal-binding</keyword>
<evidence type="ECO:0000313" key="3">
    <source>
        <dbReference type="EMBL" id="MDI1230655.1"/>
    </source>
</evidence>
<keyword evidence="4" id="KW-1185">Reference proteome</keyword>
<dbReference type="Gene3D" id="3.30.70.100">
    <property type="match status" value="1"/>
</dbReference>
<dbReference type="SUPFAM" id="SSF55008">
    <property type="entry name" value="HMA, heavy metal-associated domain"/>
    <property type="match status" value="1"/>
</dbReference>
<dbReference type="AlphaFoldDB" id="A0AA43Q4M5"/>
<dbReference type="InterPro" id="IPR017969">
    <property type="entry name" value="Heavy-metal-associated_CS"/>
</dbReference>
<name>A0AA43Q4M5_9GAMM</name>
<dbReference type="PROSITE" id="PS50846">
    <property type="entry name" value="HMA_2"/>
    <property type="match status" value="1"/>
</dbReference>
<protein>
    <submittedName>
        <fullName evidence="3">Heavy-metal-associated domain-containing protein</fullName>
    </submittedName>
</protein>
<organism evidence="3 4">
    <name type="scientific">Candidatus Methylobacter titanis</name>
    <dbReference type="NCBI Taxonomy" id="3053457"/>
    <lineage>
        <taxon>Bacteria</taxon>
        <taxon>Pseudomonadati</taxon>
        <taxon>Pseudomonadota</taxon>
        <taxon>Gammaproteobacteria</taxon>
        <taxon>Methylococcales</taxon>
        <taxon>Methylococcaceae</taxon>
        <taxon>Methylobacter</taxon>
    </lineage>
</organism>
<accession>A0AA43Q4M5</accession>
<dbReference type="EMBL" id="JAQSDF010000012">
    <property type="protein sequence ID" value="MDI1230655.1"/>
    <property type="molecule type" value="Genomic_DNA"/>
</dbReference>
<dbReference type="PROSITE" id="PS01047">
    <property type="entry name" value="HMA_1"/>
    <property type="match status" value="1"/>
</dbReference>
<gene>
    <name evidence="3" type="ORF">PSU93_05855</name>
</gene>
<evidence type="ECO:0000256" key="1">
    <source>
        <dbReference type="ARBA" id="ARBA00022723"/>
    </source>
</evidence>